<protein>
    <recommendedName>
        <fullName evidence="2">Thoeris protein ThsA Macro domain-containing protein</fullName>
    </recommendedName>
</protein>
<evidence type="ECO:0000313" key="4">
    <source>
        <dbReference type="Proteomes" id="UP000250831"/>
    </source>
</evidence>
<reference evidence="3 4" key="1">
    <citation type="submission" date="2018-04" db="EMBL/GenBank/DDBJ databases">
        <title>Sphingobacterium sp. M46 Genome.</title>
        <authorList>
            <person name="Cheng J."/>
            <person name="Li Y."/>
        </authorList>
    </citation>
    <scope>NUCLEOTIDE SEQUENCE [LARGE SCALE GENOMIC DNA]</scope>
    <source>
        <strain evidence="3 4">M46</strain>
    </source>
</reference>
<dbReference type="InterPro" id="IPR045535">
    <property type="entry name" value="ThsA_Macro"/>
</dbReference>
<feature type="transmembrane region" description="Helical" evidence="1">
    <location>
        <begin position="28"/>
        <end position="48"/>
    </location>
</feature>
<comment type="caution">
    <text evidence="3">The sequence shown here is derived from an EMBL/GenBank/DDBJ whole genome shotgun (WGS) entry which is preliminary data.</text>
</comment>
<keyword evidence="1" id="KW-0472">Membrane</keyword>
<dbReference type="EMBL" id="QCXX01000003">
    <property type="protein sequence ID" value="PUV24379.1"/>
    <property type="molecule type" value="Genomic_DNA"/>
</dbReference>
<organism evidence="3 4">
    <name type="scientific">Sphingobacterium athyrii</name>
    <dbReference type="NCBI Taxonomy" id="2152717"/>
    <lineage>
        <taxon>Bacteria</taxon>
        <taxon>Pseudomonadati</taxon>
        <taxon>Bacteroidota</taxon>
        <taxon>Sphingobacteriia</taxon>
        <taxon>Sphingobacteriales</taxon>
        <taxon>Sphingobacteriaceae</taxon>
        <taxon>Sphingobacterium</taxon>
    </lineage>
</organism>
<gene>
    <name evidence="3" type="ORF">DCO56_13625</name>
</gene>
<keyword evidence="4" id="KW-1185">Reference proteome</keyword>
<feature type="transmembrane region" description="Helical" evidence="1">
    <location>
        <begin position="54"/>
        <end position="73"/>
    </location>
</feature>
<feature type="domain" description="Thoeris protein ThsA Macro" evidence="2">
    <location>
        <begin position="91"/>
        <end position="270"/>
    </location>
</feature>
<keyword evidence="1" id="KW-0812">Transmembrane</keyword>
<keyword evidence="1" id="KW-1133">Transmembrane helix</keyword>
<sequence>MNLSYTWQSIKTRSYWEYALWTADSLKMFLAVLGAFWTFVEMASFFKLLQPDKFPSYVFLILVGISLIVVIITRRPLTKITYKVAGRDQVIIVKIGDLFNEKGQKVISTNTTFDTDIQSGIIAEGSLQGQFTKRYFSQNLPSLDNLITNSLVGINSINFQKIAGKDKKYPLGTTVRIDIGGETFYWLAMSNLSYDNTAGSTLADVLNAMDGLWDYIATKGENDPIVLPLVGTGRGRVKTHRKRVIARLAQSFTQASEHNLFSRKLIIVVHPSDAEEFGVNLFEVRDLLKHYLP</sequence>
<dbReference type="OrthoDB" id="2606558at2"/>
<name>A0A363NUC6_9SPHI</name>
<dbReference type="RefSeq" id="WP_146191059.1">
    <property type="nucleotide sequence ID" value="NZ_QCXX01000003.1"/>
</dbReference>
<proteinExistence type="predicted"/>
<evidence type="ECO:0000256" key="1">
    <source>
        <dbReference type="SAM" id="Phobius"/>
    </source>
</evidence>
<evidence type="ECO:0000259" key="2">
    <source>
        <dbReference type="Pfam" id="PF20016"/>
    </source>
</evidence>
<evidence type="ECO:0000313" key="3">
    <source>
        <dbReference type="EMBL" id="PUV24379.1"/>
    </source>
</evidence>
<dbReference type="Pfam" id="PF20016">
    <property type="entry name" value="ThsA_Macro"/>
    <property type="match status" value="1"/>
</dbReference>
<dbReference type="Proteomes" id="UP000250831">
    <property type="component" value="Unassembled WGS sequence"/>
</dbReference>
<dbReference type="AlphaFoldDB" id="A0A363NUC6"/>
<accession>A0A363NUC6</accession>